<dbReference type="EMBL" id="KZ502877">
    <property type="protein sequence ID" value="PKU71409.1"/>
    <property type="molecule type" value="Genomic_DNA"/>
</dbReference>
<dbReference type="Proteomes" id="UP000233837">
    <property type="component" value="Unassembled WGS sequence"/>
</dbReference>
<sequence>MFDAASLQISDDLHDHPVSVDPPIPANLKHSHTKIRFPCVSIGSLRKQGISSIVQQNQEFSIQNEDFPALPEFKGGSSDFSLDLHQKEQLHENVSMLQSQHFPGDALTDLMRFVLIGQDDFHIVLDDKVGNLVLSDHPHLSLIFKFLSHRPGRYLYLPGRYDNFSSKFHLLNFSEPSVTHRPGQYIIVLDDPIELCYNHLNCLN</sequence>
<name>A0A2I0W6X3_9ASPA</name>
<keyword evidence="5" id="KW-1185">Reference proteome</keyword>
<reference evidence="4 5" key="1">
    <citation type="journal article" date="2016" name="Sci. Rep.">
        <title>The Dendrobium catenatum Lindl. genome sequence provides insights into polysaccharide synthase, floral development and adaptive evolution.</title>
        <authorList>
            <person name="Zhang G.Q."/>
            <person name="Xu Q."/>
            <person name="Bian C."/>
            <person name="Tsai W.C."/>
            <person name="Yeh C.M."/>
            <person name="Liu K.W."/>
            <person name="Yoshida K."/>
            <person name="Zhang L.S."/>
            <person name="Chang S.B."/>
            <person name="Chen F."/>
            <person name="Shi Y."/>
            <person name="Su Y.Y."/>
            <person name="Zhang Y.Q."/>
            <person name="Chen L.J."/>
            <person name="Yin Y."/>
            <person name="Lin M."/>
            <person name="Huang H."/>
            <person name="Deng H."/>
            <person name="Wang Z.W."/>
            <person name="Zhu S.L."/>
            <person name="Zhao X."/>
            <person name="Deng C."/>
            <person name="Niu S.C."/>
            <person name="Huang J."/>
            <person name="Wang M."/>
            <person name="Liu G.H."/>
            <person name="Yang H.J."/>
            <person name="Xiao X.J."/>
            <person name="Hsiao Y.Y."/>
            <person name="Wu W.L."/>
            <person name="Chen Y.Y."/>
            <person name="Mitsuda N."/>
            <person name="Ohme-Takagi M."/>
            <person name="Luo Y.B."/>
            <person name="Van de Peer Y."/>
            <person name="Liu Z.J."/>
        </authorList>
    </citation>
    <scope>NUCLEOTIDE SEQUENCE [LARGE SCALE GENOMIC DNA]</scope>
    <source>
        <tissue evidence="4">The whole plant</tissue>
    </source>
</reference>
<comment type="similarity">
    <text evidence="1">Belongs to the CNOT2/3/5 family.</text>
</comment>
<reference evidence="4 5" key="2">
    <citation type="journal article" date="2017" name="Nature">
        <title>The Apostasia genome and the evolution of orchids.</title>
        <authorList>
            <person name="Zhang G.Q."/>
            <person name="Liu K.W."/>
            <person name="Li Z."/>
            <person name="Lohaus R."/>
            <person name="Hsiao Y.Y."/>
            <person name="Niu S.C."/>
            <person name="Wang J.Y."/>
            <person name="Lin Y.C."/>
            <person name="Xu Q."/>
            <person name="Chen L.J."/>
            <person name="Yoshida K."/>
            <person name="Fujiwara S."/>
            <person name="Wang Z.W."/>
            <person name="Zhang Y.Q."/>
            <person name="Mitsuda N."/>
            <person name="Wang M."/>
            <person name="Liu G.H."/>
            <person name="Pecoraro L."/>
            <person name="Huang H.X."/>
            <person name="Xiao X.J."/>
            <person name="Lin M."/>
            <person name="Wu X.Y."/>
            <person name="Wu W.L."/>
            <person name="Chen Y.Y."/>
            <person name="Chang S.B."/>
            <person name="Sakamoto S."/>
            <person name="Ohme-Takagi M."/>
            <person name="Yagi M."/>
            <person name="Zeng S.J."/>
            <person name="Shen C.Y."/>
            <person name="Yeh C.M."/>
            <person name="Luo Y.B."/>
            <person name="Tsai W.C."/>
            <person name="Van de Peer Y."/>
            <person name="Liu Z.J."/>
        </authorList>
    </citation>
    <scope>NUCLEOTIDE SEQUENCE [LARGE SCALE GENOMIC DNA]</scope>
    <source>
        <tissue evidence="4">The whole plant</tissue>
    </source>
</reference>
<protein>
    <submittedName>
        <fullName evidence="4">Putative NOT transcription complex subunit VIP2</fullName>
    </submittedName>
</protein>
<keyword evidence="3" id="KW-0804">Transcription</keyword>
<dbReference type="AlphaFoldDB" id="A0A2I0W6X3"/>
<dbReference type="STRING" id="906689.A0A2I0W6X3"/>
<keyword evidence="2" id="KW-0805">Transcription regulation</keyword>
<organism evidence="4 5">
    <name type="scientific">Dendrobium catenatum</name>
    <dbReference type="NCBI Taxonomy" id="906689"/>
    <lineage>
        <taxon>Eukaryota</taxon>
        <taxon>Viridiplantae</taxon>
        <taxon>Streptophyta</taxon>
        <taxon>Embryophyta</taxon>
        <taxon>Tracheophyta</taxon>
        <taxon>Spermatophyta</taxon>
        <taxon>Magnoliopsida</taxon>
        <taxon>Liliopsida</taxon>
        <taxon>Asparagales</taxon>
        <taxon>Orchidaceae</taxon>
        <taxon>Epidendroideae</taxon>
        <taxon>Malaxideae</taxon>
        <taxon>Dendrobiinae</taxon>
        <taxon>Dendrobium</taxon>
    </lineage>
</organism>
<evidence type="ECO:0000256" key="3">
    <source>
        <dbReference type="ARBA" id="ARBA00023163"/>
    </source>
</evidence>
<evidence type="ECO:0000256" key="2">
    <source>
        <dbReference type="ARBA" id="ARBA00023015"/>
    </source>
</evidence>
<evidence type="ECO:0000313" key="5">
    <source>
        <dbReference type="Proteomes" id="UP000233837"/>
    </source>
</evidence>
<dbReference type="InterPro" id="IPR040168">
    <property type="entry name" value="Not2/3/5"/>
</dbReference>
<gene>
    <name evidence="4" type="primary">VIP2</name>
    <name evidence="4" type="ORF">MA16_Dca004251</name>
</gene>
<evidence type="ECO:0000256" key="1">
    <source>
        <dbReference type="ARBA" id="ARBA00007682"/>
    </source>
</evidence>
<dbReference type="PANTHER" id="PTHR23326">
    <property type="entry name" value="CCR4 NOT-RELATED"/>
    <property type="match status" value="1"/>
</dbReference>
<dbReference type="GO" id="GO:0030015">
    <property type="term" value="C:CCR4-NOT core complex"/>
    <property type="evidence" value="ECO:0007669"/>
    <property type="project" value="InterPro"/>
</dbReference>
<accession>A0A2I0W6X3</accession>
<proteinExistence type="inferred from homology"/>
<evidence type="ECO:0000313" key="4">
    <source>
        <dbReference type="EMBL" id="PKU71409.1"/>
    </source>
</evidence>